<dbReference type="AlphaFoldDB" id="I0Z748"/>
<feature type="region of interest" description="Disordered" evidence="1">
    <location>
        <begin position="488"/>
        <end position="649"/>
    </location>
</feature>
<evidence type="ECO:0000313" key="4">
    <source>
        <dbReference type="Proteomes" id="UP000007264"/>
    </source>
</evidence>
<dbReference type="SMR" id="I0Z748"/>
<feature type="region of interest" description="Disordered" evidence="1">
    <location>
        <begin position="112"/>
        <end position="137"/>
    </location>
</feature>
<dbReference type="eggNOG" id="KOG2624">
    <property type="taxonomic scope" value="Eukaryota"/>
</dbReference>
<dbReference type="InterPro" id="IPR029058">
    <property type="entry name" value="AB_hydrolase_fold"/>
</dbReference>
<dbReference type="EMBL" id="AGSI01000002">
    <property type="protein sequence ID" value="EIE26467.1"/>
    <property type="molecule type" value="Genomic_DNA"/>
</dbReference>
<comment type="caution">
    <text evidence="3">The sequence shown here is derived from an EMBL/GenBank/DDBJ whole genome shotgun (WGS) entry which is preliminary data.</text>
</comment>
<proteinExistence type="predicted"/>
<feature type="compositionally biased region" description="Low complexity" evidence="1">
    <location>
        <begin position="537"/>
        <end position="548"/>
    </location>
</feature>
<accession>I0Z748</accession>
<sequence length="1024" mass="112413">MVLRSFAQLAGGVVWATLIVLRFIQKQFIHPLAEWWLESVLGTYEESLKSVIREAFSNLTRFLNGFFASVVALFVDKEYANTLQTNYSRTAAWQSWWGENKQSTFNALIRRDQGRRSSDGRQGATAAPPAQHASTDRTVAAHASWKWWRPASKTPKWEDQPDSRAATTGFFGRWFGGGKSRQKAPILRRSASDLFDRPSGWAVDEKTKRRGFLEDIRMGCELGVTSVFEAVRLVVRRVLALPSRSSWTPTPRTPTARRRTRSEDPGIFTEAASWEDMASRPRPTRFRRSNSFSSWESLQSVSTAGDVIRQAGYPLEEHTVTTSDGYVLQMERMPRRDARDCVFFMHGILDTSMGWVSNGVTGSQAFAAYDQGFDVWLGNSRSNPPRVHIDSARMGSTYWHYTVNELGMEDVAAQIDHLHVVKCSELRGGAAGLVAGPLAHGFQRQAAADAALSKANLPFGRSISGMRASASDTALDKLDATSISAQRYLSPNDPRGAVAMGPTGRYSTAFPATPPRRRSATRATSQPPATIPDQRIRAAAARPAMSARLPEEKLLVPTKAVPPLKAHSPMQNGHHPPPSVPSHPLPPAPESDVESAGFASPRGVMSPFASPPCGSDDGGGSSAGYITPPEALSPPSRNSCSPNGKRHSADSFLVQRSPASLPTFSSPGARTPAEILMLETEALKQSLEDLQPSTSGRSPATPTKGGPKASPAKKEAGLQRLSEVMEMGHDLNMDGAKAKMAQQLEQGDSMLTPDVSSSKGVERQGELPANLTSAQKRHAHTKPFLEARRRDRRVHMMEHSGGVPEPYRLRAVAHSLGGASLLVYAVMCRRLGRPHHLYRIILLTPAGFLEKIPLVAYPFLWSTPWVLWLLARLRPGTGAAVLIPSSLLRYLTFKLTWDLQQIPALHELARAALRLLLNGDTSQSGRFQLYDFGSAAANRAHYGSAEPPDIAANYGRLDIPVDIMAGRSDGVIARENVVKHYDCMHSAGCDVTYKEFESFGHLDFVFAVKDDLRHYVLSRLLMRH</sequence>
<dbReference type="RefSeq" id="XP_005651011.1">
    <property type="nucleotide sequence ID" value="XM_005650954.1"/>
</dbReference>
<dbReference type="SUPFAM" id="SSF53474">
    <property type="entry name" value="alpha/beta-Hydrolases"/>
    <property type="match status" value="2"/>
</dbReference>
<dbReference type="GO" id="GO:0006629">
    <property type="term" value="P:lipid metabolic process"/>
    <property type="evidence" value="ECO:0007669"/>
    <property type="project" value="InterPro"/>
</dbReference>
<evidence type="ECO:0000313" key="3">
    <source>
        <dbReference type="EMBL" id="EIE26467.1"/>
    </source>
</evidence>
<dbReference type="Pfam" id="PF04083">
    <property type="entry name" value="Abhydro_lipase"/>
    <property type="match status" value="1"/>
</dbReference>
<dbReference type="Proteomes" id="UP000007264">
    <property type="component" value="Unassembled WGS sequence"/>
</dbReference>
<dbReference type="OrthoDB" id="9974421at2759"/>
<dbReference type="Gene3D" id="3.40.50.1820">
    <property type="entry name" value="alpha/beta hydrolase"/>
    <property type="match status" value="2"/>
</dbReference>
<feature type="compositionally biased region" description="Polar residues" evidence="1">
    <location>
        <begin position="691"/>
        <end position="701"/>
    </location>
</feature>
<feature type="compositionally biased region" description="Low complexity" evidence="1">
    <location>
        <begin position="244"/>
        <end position="254"/>
    </location>
</feature>
<dbReference type="PANTHER" id="PTHR11005">
    <property type="entry name" value="LYSOSOMAL ACID LIPASE-RELATED"/>
    <property type="match status" value="1"/>
</dbReference>
<protein>
    <recommendedName>
        <fullName evidence="2">Partial AB-hydrolase lipase domain-containing protein</fullName>
    </recommendedName>
</protein>
<evidence type="ECO:0000256" key="1">
    <source>
        <dbReference type="SAM" id="MobiDB-lite"/>
    </source>
</evidence>
<feature type="domain" description="Partial AB-hydrolase lipase" evidence="2">
    <location>
        <begin position="306"/>
        <end position="359"/>
    </location>
</feature>
<feature type="region of interest" description="Disordered" evidence="1">
    <location>
        <begin position="244"/>
        <end position="264"/>
    </location>
</feature>
<dbReference type="GeneID" id="17044477"/>
<reference evidence="3 4" key="1">
    <citation type="journal article" date="2012" name="Genome Biol.">
        <title>The genome of the polar eukaryotic microalga coccomyxa subellipsoidea reveals traits of cold adaptation.</title>
        <authorList>
            <person name="Blanc G."/>
            <person name="Agarkova I."/>
            <person name="Grimwood J."/>
            <person name="Kuo A."/>
            <person name="Brueggeman A."/>
            <person name="Dunigan D."/>
            <person name="Gurnon J."/>
            <person name="Ladunga I."/>
            <person name="Lindquist E."/>
            <person name="Lucas S."/>
            <person name="Pangilinan J."/>
            <person name="Proschold T."/>
            <person name="Salamov A."/>
            <person name="Schmutz J."/>
            <person name="Weeks D."/>
            <person name="Yamada T."/>
            <person name="Claverie J.M."/>
            <person name="Grigoriev I."/>
            <person name="Van Etten J."/>
            <person name="Lomsadze A."/>
            <person name="Borodovsky M."/>
        </authorList>
    </citation>
    <scope>NUCLEOTIDE SEQUENCE [LARGE SCALE GENOMIC DNA]</scope>
    <source>
        <strain evidence="3 4">C-169</strain>
    </source>
</reference>
<keyword evidence="4" id="KW-1185">Reference proteome</keyword>
<feature type="region of interest" description="Disordered" evidence="1">
    <location>
        <begin position="687"/>
        <end position="715"/>
    </location>
</feature>
<feature type="compositionally biased region" description="Pro residues" evidence="1">
    <location>
        <begin position="575"/>
        <end position="589"/>
    </location>
</feature>
<dbReference type="InterPro" id="IPR006693">
    <property type="entry name" value="AB_hydrolase_lipase"/>
</dbReference>
<dbReference type="KEGG" id="csl:COCSUDRAFT_39557"/>
<evidence type="ECO:0000259" key="2">
    <source>
        <dbReference type="Pfam" id="PF04083"/>
    </source>
</evidence>
<name>I0Z748_COCSC</name>
<gene>
    <name evidence="3" type="ORF">COCSUDRAFT_39557</name>
</gene>
<organism evidence="3 4">
    <name type="scientific">Coccomyxa subellipsoidea (strain C-169)</name>
    <name type="common">Green microalga</name>
    <dbReference type="NCBI Taxonomy" id="574566"/>
    <lineage>
        <taxon>Eukaryota</taxon>
        <taxon>Viridiplantae</taxon>
        <taxon>Chlorophyta</taxon>
        <taxon>core chlorophytes</taxon>
        <taxon>Trebouxiophyceae</taxon>
        <taxon>Trebouxiophyceae incertae sedis</taxon>
        <taxon>Coccomyxaceae</taxon>
        <taxon>Coccomyxa</taxon>
        <taxon>Coccomyxa subellipsoidea</taxon>
    </lineage>
</organism>